<name>A0ABY6UTY0_BIOOC</name>
<evidence type="ECO:0000313" key="1">
    <source>
        <dbReference type="EMBL" id="VUC34818.1"/>
    </source>
</evidence>
<dbReference type="EMBL" id="CABFNS010000896">
    <property type="protein sequence ID" value="VUC34818.1"/>
    <property type="molecule type" value="Genomic_DNA"/>
</dbReference>
<reference evidence="1 2" key="1">
    <citation type="submission" date="2019-06" db="EMBL/GenBank/DDBJ databases">
        <authorList>
            <person name="Broberg M."/>
        </authorList>
    </citation>
    <scope>NUCLEOTIDE SEQUENCE [LARGE SCALE GENOMIC DNA]</scope>
</reference>
<keyword evidence="2" id="KW-1185">Reference proteome</keyword>
<gene>
    <name evidence="1" type="ORF">CLO192961_LOCUS396134</name>
</gene>
<accession>A0ABY6UTY0</accession>
<evidence type="ECO:0000313" key="2">
    <source>
        <dbReference type="Proteomes" id="UP000766486"/>
    </source>
</evidence>
<protein>
    <submittedName>
        <fullName evidence="1">Uncharacterized protein</fullName>
    </submittedName>
</protein>
<dbReference type="Proteomes" id="UP000766486">
    <property type="component" value="Unassembled WGS sequence"/>
</dbReference>
<proteinExistence type="predicted"/>
<organism evidence="1 2">
    <name type="scientific">Bionectria ochroleuca</name>
    <name type="common">Gliocladium roseum</name>
    <dbReference type="NCBI Taxonomy" id="29856"/>
    <lineage>
        <taxon>Eukaryota</taxon>
        <taxon>Fungi</taxon>
        <taxon>Dikarya</taxon>
        <taxon>Ascomycota</taxon>
        <taxon>Pezizomycotina</taxon>
        <taxon>Sordariomycetes</taxon>
        <taxon>Hypocreomycetidae</taxon>
        <taxon>Hypocreales</taxon>
        <taxon>Bionectriaceae</taxon>
        <taxon>Clonostachys</taxon>
    </lineage>
</organism>
<sequence>MQSSIPYDPSLALGTVLSNAALQLVNDISQAEAPVNAAREELDSLVSSRKNLDKTKSELINLGIDTSLIDEEINNINSNIASVANDYVRTKVKVEADVRGLRSRNHGVSNSAPVESLIDRTRAQPILVPLAADSLKVDVQYFSMDPNEQSSTSFASAASSFVSSATSWLGTKLSAEISQAAEAQVLDQVKRQSIAGTLILSASCTHKNGVTLEPFAIDPDKGIKAWSRLFPDDKIDATRPGEIVELARTADGNESGNKLGVVSGMSLGSNFIGMVHILNSTTTEVQVPDVRSHVTFLTTGTISEVNLNESTSNKPTLETLVPAFQKRFQLNDLGDVGLEPSQLGQGLVDSALAKVNGSISKLVDINFMTAALNDFLQKASSGGSGVPLSYYLREVTKGDIAEAWVAKYHPESPKP</sequence>
<comment type="caution">
    <text evidence="1">The sequence shown here is derived from an EMBL/GenBank/DDBJ whole genome shotgun (WGS) entry which is preliminary data.</text>
</comment>